<accession>A0AAD5KRC9</accession>
<gene>
    <name evidence="7" type="ORF">GHT06_015521</name>
</gene>
<dbReference type="GO" id="GO:0051301">
    <property type="term" value="P:cell division"/>
    <property type="evidence" value="ECO:0007669"/>
    <property type="project" value="UniProtKB-KW"/>
</dbReference>
<sequence length="457" mass="51875">MSVVSKNSFWVEFENTLTDKVLNLSTSHENHHSLLRELETLTRLTVEDDFRLSIPNEVLQLLLKIMQKSTDISLLVECARILRNSCGKNWQTFPDTWNQLLEECMQLLKTFLSKDSPVEEVVLSSIILQCVGNLLNVWPSLSETIWDNLQSEFCILISHHNEKISLYSSCVMYGLLRNSTTLREEIVADKWKDLVSGLIMSSHKGVLYSQFSIKLYLCDQNLLEKMYEKQELGSKLLLLHQISEFAPESEVDARNWQFFSRLFQERSSIILRTCESSTMDLEAMEVTGLVEILAKSSSNDVCHRELCPDDDLLVVTIDLLRSIHCLGQSGSNYFTAINDHFGSVEPHPALNFKCNLVRLLGNLCFKNPTAQDRVRELEAIAPLLECCNLDARNPFIQQWSILAIRNLCEKNTANQEIIGSMTKRGVVQPTLLEDLGMVVEATDSGISLRSAGVIQKP</sequence>
<name>A0AAD5KRC9_9CRUS</name>
<evidence type="ECO:0000256" key="2">
    <source>
        <dbReference type="ARBA" id="ARBA00018804"/>
    </source>
</evidence>
<organism evidence="7 8">
    <name type="scientific">Daphnia sinensis</name>
    <dbReference type="NCBI Taxonomy" id="1820382"/>
    <lineage>
        <taxon>Eukaryota</taxon>
        <taxon>Metazoa</taxon>
        <taxon>Ecdysozoa</taxon>
        <taxon>Arthropoda</taxon>
        <taxon>Crustacea</taxon>
        <taxon>Branchiopoda</taxon>
        <taxon>Diplostraca</taxon>
        <taxon>Cladocera</taxon>
        <taxon>Anomopoda</taxon>
        <taxon>Daphniidae</taxon>
        <taxon>Daphnia</taxon>
        <taxon>Daphnia similis group</taxon>
    </lineage>
</organism>
<dbReference type="InterPro" id="IPR051374">
    <property type="entry name" value="Ataxin-10/CTR86_families"/>
</dbReference>
<dbReference type="Gene3D" id="1.25.10.10">
    <property type="entry name" value="Leucine-rich Repeat Variant"/>
    <property type="match status" value="2"/>
</dbReference>
<dbReference type="GO" id="GO:0031175">
    <property type="term" value="P:neuron projection development"/>
    <property type="evidence" value="ECO:0007669"/>
    <property type="project" value="TreeGrafter"/>
</dbReference>
<dbReference type="Proteomes" id="UP000820818">
    <property type="component" value="Linkage Group LG5"/>
</dbReference>
<dbReference type="PANTHER" id="PTHR13255">
    <property type="entry name" value="ATAXIN-10"/>
    <property type="match status" value="1"/>
</dbReference>
<reference evidence="7 8" key="1">
    <citation type="submission" date="2022-05" db="EMBL/GenBank/DDBJ databases">
        <title>A multi-omics perspective on studying reproductive biology in Daphnia sinensis.</title>
        <authorList>
            <person name="Jia J."/>
        </authorList>
    </citation>
    <scope>NUCLEOTIDE SEQUENCE [LARGE SCALE GENOMIC DNA]</scope>
    <source>
        <strain evidence="7 8">WSL</strain>
    </source>
</reference>
<dbReference type="Pfam" id="PF09759">
    <property type="entry name" value="Atx10homo_assoc"/>
    <property type="match status" value="1"/>
</dbReference>
<comment type="similarity">
    <text evidence="1">Belongs to the ataxin-10 family.</text>
</comment>
<evidence type="ECO:0000256" key="5">
    <source>
        <dbReference type="ARBA" id="ARBA00045173"/>
    </source>
</evidence>
<dbReference type="AlphaFoldDB" id="A0AAD5KRC9"/>
<comment type="function">
    <text evidence="5">May play a role in the regulation of cytokinesis. May play a role in signaling by stimulating protein glycosylation. Induces neuritogenesis by activating the Ras-MAP kinase pathway and is necessary for the survival of cerebellar neurons. Does not appear to play a major role in ciliogenesis.</text>
</comment>
<evidence type="ECO:0000256" key="1">
    <source>
        <dbReference type="ARBA" id="ARBA00008384"/>
    </source>
</evidence>
<evidence type="ECO:0000313" key="7">
    <source>
        <dbReference type="EMBL" id="KAI9558732.1"/>
    </source>
</evidence>
<dbReference type="PANTHER" id="PTHR13255:SF0">
    <property type="entry name" value="ATAXIN-10"/>
    <property type="match status" value="1"/>
</dbReference>
<evidence type="ECO:0000256" key="3">
    <source>
        <dbReference type="ARBA" id="ARBA00022618"/>
    </source>
</evidence>
<keyword evidence="3" id="KW-0132">Cell division</keyword>
<dbReference type="EMBL" id="WJBH02000005">
    <property type="protein sequence ID" value="KAI9558732.1"/>
    <property type="molecule type" value="Genomic_DNA"/>
</dbReference>
<dbReference type="GO" id="GO:0005829">
    <property type="term" value="C:cytosol"/>
    <property type="evidence" value="ECO:0007669"/>
    <property type="project" value="TreeGrafter"/>
</dbReference>
<feature type="domain" description="Ataxin-10" evidence="6">
    <location>
        <begin position="352"/>
        <end position="445"/>
    </location>
</feature>
<evidence type="ECO:0000256" key="4">
    <source>
        <dbReference type="ARBA" id="ARBA00023306"/>
    </source>
</evidence>
<dbReference type="InterPro" id="IPR016024">
    <property type="entry name" value="ARM-type_fold"/>
</dbReference>
<protein>
    <recommendedName>
        <fullName evidence="2">Ataxin-10</fullName>
    </recommendedName>
</protein>
<dbReference type="SUPFAM" id="SSF48371">
    <property type="entry name" value="ARM repeat"/>
    <property type="match status" value="1"/>
</dbReference>
<keyword evidence="8" id="KW-1185">Reference proteome</keyword>
<keyword evidence="4" id="KW-0131">Cell cycle</keyword>
<proteinExistence type="inferred from homology"/>
<evidence type="ECO:0000313" key="8">
    <source>
        <dbReference type="Proteomes" id="UP000820818"/>
    </source>
</evidence>
<evidence type="ECO:0000259" key="6">
    <source>
        <dbReference type="Pfam" id="PF09759"/>
    </source>
</evidence>
<dbReference type="InterPro" id="IPR019156">
    <property type="entry name" value="Ataxin-10_domain"/>
</dbReference>
<dbReference type="InterPro" id="IPR011989">
    <property type="entry name" value="ARM-like"/>
</dbReference>
<comment type="caution">
    <text evidence="7">The sequence shown here is derived from an EMBL/GenBank/DDBJ whole genome shotgun (WGS) entry which is preliminary data.</text>
</comment>